<dbReference type="RefSeq" id="WP_131756274.1">
    <property type="nucleotide sequence ID" value="NZ_CAACUY010000014.1"/>
</dbReference>
<organism evidence="2 3">
    <name type="scientific">Actinomadura fibrosa</name>
    <dbReference type="NCBI Taxonomy" id="111802"/>
    <lineage>
        <taxon>Bacteria</taxon>
        <taxon>Bacillati</taxon>
        <taxon>Actinomycetota</taxon>
        <taxon>Actinomycetes</taxon>
        <taxon>Streptosporangiales</taxon>
        <taxon>Thermomonosporaceae</taxon>
        <taxon>Actinomadura</taxon>
    </lineage>
</organism>
<dbReference type="EMBL" id="JBHTGP010000003">
    <property type="protein sequence ID" value="MFD0684185.1"/>
    <property type="molecule type" value="Genomic_DNA"/>
</dbReference>
<feature type="domain" description="DUF397" evidence="1">
    <location>
        <begin position="10"/>
        <end position="59"/>
    </location>
</feature>
<dbReference type="InterPro" id="IPR007278">
    <property type="entry name" value="DUF397"/>
</dbReference>
<evidence type="ECO:0000313" key="3">
    <source>
        <dbReference type="Proteomes" id="UP001597063"/>
    </source>
</evidence>
<sequence>MTRIGPSRLGWRKSSRSQAGGTEYVEVAAASPSLAVCDSKDPDGAVRVMSLTAWPTLRAEINRGDHDLL</sequence>
<name>A0ABW2XEX2_9ACTN</name>
<dbReference type="Pfam" id="PF04149">
    <property type="entry name" value="DUF397"/>
    <property type="match status" value="1"/>
</dbReference>
<comment type="caution">
    <text evidence="2">The sequence shown here is derived from an EMBL/GenBank/DDBJ whole genome shotgun (WGS) entry which is preliminary data.</text>
</comment>
<evidence type="ECO:0000259" key="1">
    <source>
        <dbReference type="Pfam" id="PF04149"/>
    </source>
</evidence>
<gene>
    <name evidence="2" type="ORF">ACFQZM_06745</name>
</gene>
<dbReference type="Proteomes" id="UP001597063">
    <property type="component" value="Unassembled WGS sequence"/>
</dbReference>
<evidence type="ECO:0000313" key="2">
    <source>
        <dbReference type="EMBL" id="MFD0684185.1"/>
    </source>
</evidence>
<reference evidence="3" key="1">
    <citation type="journal article" date="2019" name="Int. J. Syst. Evol. Microbiol.">
        <title>The Global Catalogue of Microorganisms (GCM) 10K type strain sequencing project: providing services to taxonomists for standard genome sequencing and annotation.</title>
        <authorList>
            <consortium name="The Broad Institute Genomics Platform"/>
            <consortium name="The Broad Institute Genome Sequencing Center for Infectious Disease"/>
            <person name="Wu L."/>
            <person name="Ma J."/>
        </authorList>
    </citation>
    <scope>NUCLEOTIDE SEQUENCE [LARGE SCALE GENOMIC DNA]</scope>
    <source>
        <strain evidence="3">JCM 9371</strain>
    </source>
</reference>
<keyword evidence="3" id="KW-1185">Reference proteome</keyword>
<protein>
    <submittedName>
        <fullName evidence="2">DUF397 domain-containing protein</fullName>
    </submittedName>
</protein>
<proteinExistence type="predicted"/>
<accession>A0ABW2XEX2</accession>